<dbReference type="GO" id="GO:0016117">
    <property type="term" value="P:carotenoid biosynthetic process"/>
    <property type="evidence" value="ECO:0007669"/>
    <property type="project" value="InterPro"/>
</dbReference>
<dbReference type="InterPro" id="IPR017828">
    <property type="entry name" value="SQ_synth_HpnD-like"/>
</dbReference>
<comment type="caution">
    <text evidence="2">The sequence shown here is derived from an EMBL/GenBank/DDBJ whole genome shotgun (WGS) entry which is preliminary data.</text>
</comment>
<reference evidence="2 3" key="1">
    <citation type="submission" date="2014-11" db="EMBL/GenBank/DDBJ databases">
        <title>Genomics and ecophysiology of heterotrophic nitrogen fixing bacteria isolated from estuarine surface water.</title>
        <authorList>
            <person name="Bentzon-Tilia M."/>
            <person name="Severin I."/>
            <person name="Hansen L.H."/>
            <person name="Riemann L."/>
        </authorList>
    </citation>
    <scope>NUCLEOTIDE SEQUENCE [LARGE SCALE GENOMIC DNA]</scope>
    <source>
        <strain evidence="2 3">BAL398</strain>
    </source>
</reference>
<protein>
    <submittedName>
        <fullName evidence="2">Phytoene synthase</fullName>
    </submittedName>
</protein>
<dbReference type="InterPro" id="IPR019845">
    <property type="entry name" value="Squalene/phytoene_synthase_CS"/>
</dbReference>
<keyword evidence="1" id="KW-0808">Transferase</keyword>
<dbReference type="InterPro" id="IPR002060">
    <property type="entry name" value="Squ/phyt_synthse"/>
</dbReference>
<dbReference type="Pfam" id="PF00494">
    <property type="entry name" value="SQS_PSY"/>
    <property type="match status" value="1"/>
</dbReference>
<dbReference type="NCBIfam" id="TIGR03465">
    <property type="entry name" value="HpnD"/>
    <property type="match status" value="1"/>
</dbReference>
<dbReference type="GO" id="GO:0004311">
    <property type="term" value="F:geranylgeranyl diphosphate synthase activity"/>
    <property type="evidence" value="ECO:0007669"/>
    <property type="project" value="InterPro"/>
</dbReference>
<dbReference type="PATRIC" id="fig|1076.23.peg.1052"/>
<dbReference type="InterPro" id="IPR044843">
    <property type="entry name" value="Trans_IPPS_bact-type"/>
</dbReference>
<dbReference type="RefSeq" id="WP_044408728.1">
    <property type="nucleotide sequence ID" value="NZ_JXXE01000169.1"/>
</dbReference>
<dbReference type="PROSITE" id="PS01044">
    <property type="entry name" value="SQUALEN_PHYTOEN_SYN_1"/>
    <property type="match status" value="1"/>
</dbReference>
<accession>A0A0D7EWR4</accession>
<name>A0A0D7EWR4_RHOPL</name>
<dbReference type="CDD" id="cd00683">
    <property type="entry name" value="Trans_IPPS_HH"/>
    <property type="match status" value="1"/>
</dbReference>
<dbReference type="SFLD" id="SFLDG01018">
    <property type="entry name" value="Squalene/Phytoene_Synthase_Lik"/>
    <property type="match status" value="1"/>
</dbReference>
<dbReference type="SFLD" id="SFLDG01212">
    <property type="entry name" value="Phytoene_synthase_like"/>
    <property type="match status" value="1"/>
</dbReference>
<dbReference type="AlphaFoldDB" id="A0A0D7EWR4"/>
<dbReference type="Gene3D" id="1.10.600.10">
    <property type="entry name" value="Farnesyl Diphosphate Synthase"/>
    <property type="match status" value="1"/>
</dbReference>
<dbReference type="InterPro" id="IPR033904">
    <property type="entry name" value="Trans_IPPS_HH"/>
</dbReference>
<dbReference type="Proteomes" id="UP000032515">
    <property type="component" value="Unassembled WGS sequence"/>
</dbReference>
<dbReference type="InterPro" id="IPR008949">
    <property type="entry name" value="Isoprenoid_synthase_dom_sf"/>
</dbReference>
<sequence>MNQQSPNAPAQHQGAAHGSSFYAAMRILPRAQREAMFQVYSFCRYVDDIADSDGPRDARLAQLQQWREDIDALYRGEPPERLQDYQQSVRDFGLKREDFLAIIDGMEMDVPADIRAPDEATLDLYCDRVASAVGRLSVRIFGLPEADGIELAHHLGRALQLTNILRDIDEDAGIGRLYLPREGLLRAGISSTDPREVAQHPALTLVCDPLVARAQAHFKNADAVMDRNRRRVVRAPRIMSKYYHGILRLLIARGFALPRAPVRLGSASRIAILLQYAII</sequence>
<evidence type="ECO:0000256" key="1">
    <source>
        <dbReference type="ARBA" id="ARBA00022679"/>
    </source>
</evidence>
<dbReference type="GO" id="GO:0051996">
    <property type="term" value="F:squalene synthase [NAD(P)H] activity"/>
    <property type="evidence" value="ECO:0007669"/>
    <property type="project" value="InterPro"/>
</dbReference>
<dbReference type="PANTHER" id="PTHR31480">
    <property type="entry name" value="BIFUNCTIONAL LYCOPENE CYCLASE/PHYTOENE SYNTHASE"/>
    <property type="match status" value="1"/>
</dbReference>
<evidence type="ECO:0000313" key="3">
    <source>
        <dbReference type="Proteomes" id="UP000032515"/>
    </source>
</evidence>
<proteinExistence type="predicted"/>
<dbReference type="STRING" id="1421013.GCA_000504425_01862"/>
<organism evidence="2 3">
    <name type="scientific">Rhodopseudomonas palustris</name>
    <dbReference type="NCBI Taxonomy" id="1076"/>
    <lineage>
        <taxon>Bacteria</taxon>
        <taxon>Pseudomonadati</taxon>
        <taxon>Pseudomonadota</taxon>
        <taxon>Alphaproteobacteria</taxon>
        <taxon>Hyphomicrobiales</taxon>
        <taxon>Nitrobacteraceae</taxon>
        <taxon>Rhodopseudomonas</taxon>
    </lineage>
</organism>
<dbReference type="PROSITE" id="PS01045">
    <property type="entry name" value="SQUALEN_PHYTOEN_SYN_2"/>
    <property type="match status" value="1"/>
</dbReference>
<dbReference type="SFLD" id="SFLDS00005">
    <property type="entry name" value="Isoprenoid_Synthase_Type_I"/>
    <property type="match status" value="1"/>
</dbReference>
<dbReference type="EMBL" id="JXXE01000169">
    <property type="protein sequence ID" value="KIZ44995.1"/>
    <property type="molecule type" value="Genomic_DNA"/>
</dbReference>
<evidence type="ECO:0000313" key="2">
    <source>
        <dbReference type="EMBL" id="KIZ44995.1"/>
    </source>
</evidence>
<dbReference type="SUPFAM" id="SSF48576">
    <property type="entry name" value="Terpenoid synthases"/>
    <property type="match status" value="1"/>
</dbReference>
<gene>
    <name evidence="2" type="ORF">OO17_08700</name>
</gene>
<dbReference type="OrthoDB" id="9807580at2"/>